<evidence type="ECO:0000256" key="1">
    <source>
        <dbReference type="SAM" id="MobiDB-lite"/>
    </source>
</evidence>
<keyword evidence="4" id="KW-1185">Reference proteome</keyword>
<dbReference type="AlphaFoldDB" id="A0A6M4H6L6"/>
<accession>A0A6M4H6L6</accession>
<name>A0A6M4H6L6_9PROT</name>
<dbReference type="KEGG" id="upl:DSM104440_01097"/>
<feature type="transmembrane region" description="Helical" evidence="2">
    <location>
        <begin position="12"/>
        <end position="31"/>
    </location>
</feature>
<dbReference type="EMBL" id="CP053073">
    <property type="protein sequence ID" value="QJR14303.1"/>
    <property type="molecule type" value="Genomic_DNA"/>
</dbReference>
<keyword evidence="2" id="KW-0812">Transmembrane</keyword>
<protein>
    <submittedName>
        <fullName evidence="3">Uncharacterized protein</fullName>
    </submittedName>
</protein>
<reference evidence="3 4" key="1">
    <citation type="submission" date="2020-04" db="EMBL/GenBank/DDBJ databases">
        <title>Usitatibacter rugosus gen. nov., sp. nov. and Usitatibacter palustris sp. nov., novel members of Usitatibacteraceae fam. nov. within the order Nitrosomonadales isolated from soil.</title>
        <authorList>
            <person name="Huber K.J."/>
            <person name="Neumann-Schaal M."/>
            <person name="Geppert A."/>
            <person name="Luckner M."/>
            <person name="Wanner G."/>
            <person name="Overmann J."/>
        </authorList>
    </citation>
    <scope>NUCLEOTIDE SEQUENCE [LARGE SCALE GENOMIC DNA]</scope>
    <source>
        <strain evidence="3 4">Swamp67</strain>
    </source>
</reference>
<sequence length="180" mass="19310">MPLRNARGFGLIDIMVTLVVICGLVIAANYYRGRPVDDPTKIDTSLPDFSTESHKSGASYYLEGTVTRVTHNEAGAYFRLKAPNDREYWVVGTKAHSGGIKNVAAGQVAMMKVQPNTGPSLTNSMMVAPGALAPEAFVYQYLVKTATPAGYKDPHEEEERAATKAEAKAAAAAADDKDDD</sequence>
<keyword evidence="2" id="KW-1133">Transmembrane helix</keyword>
<gene>
    <name evidence="3" type="ORF">DSM104440_01097</name>
</gene>
<evidence type="ECO:0000313" key="3">
    <source>
        <dbReference type="EMBL" id="QJR14303.1"/>
    </source>
</evidence>
<evidence type="ECO:0000313" key="4">
    <source>
        <dbReference type="Proteomes" id="UP000503096"/>
    </source>
</evidence>
<dbReference type="Proteomes" id="UP000503096">
    <property type="component" value="Chromosome"/>
</dbReference>
<organism evidence="3 4">
    <name type="scientific">Usitatibacter palustris</name>
    <dbReference type="NCBI Taxonomy" id="2732487"/>
    <lineage>
        <taxon>Bacteria</taxon>
        <taxon>Pseudomonadati</taxon>
        <taxon>Pseudomonadota</taxon>
        <taxon>Betaproteobacteria</taxon>
        <taxon>Nitrosomonadales</taxon>
        <taxon>Usitatibacteraceae</taxon>
        <taxon>Usitatibacter</taxon>
    </lineage>
</organism>
<keyword evidence="2" id="KW-0472">Membrane</keyword>
<feature type="region of interest" description="Disordered" evidence="1">
    <location>
        <begin position="149"/>
        <end position="180"/>
    </location>
</feature>
<dbReference type="InParanoid" id="A0A6M4H6L6"/>
<feature type="compositionally biased region" description="Basic and acidic residues" evidence="1">
    <location>
        <begin position="152"/>
        <end position="167"/>
    </location>
</feature>
<evidence type="ECO:0000256" key="2">
    <source>
        <dbReference type="SAM" id="Phobius"/>
    </source>
</evidence>
<proteinExistence type="predicted"/>
<dbReference type="RefSeq" id="WP_171161072.1">
    <property type="nucleotide sequence ID" value="NZ_CP053073.1"/>
</dbReference>